<evidence type="ECO:0000256" key="3">
    <source>
        <dbReference type="ARBA" id="ARBA00023002"/>
    </source>
</evidence>
<dbReference type="PANTHER" id="PTHR45348:SF2">
    <property type="entry name" value="ZINC-TYPE ALCOHOL DEHYDROGENASE-LIKE PROTEIN C2E1P3.01"/>
    <property type="match status" value="1"/>
</dbReference>
<comment type="similarity">
    <text evidence="1">Belongs to the zinc-containing alcohol dehydrogenase family.</text>
</comment>
<accession>A0A6A6SI78</accession>
<protein>
    <submittedName>
        <fullName evidence="5">GroES-like protein</fullName>
    </submittedName>
</protein>
<feature type="domain" description="Alcohol dehydrogenase-like N-terminal" evidence="4">
    <location>
        <begin position="27"/>
        <end position="119"/>
    </location>
</feature>
<evidence type="ECO:0000256" key="1">
    <source>
        <dbReference type="ARBA" id="ARBA00008072"/>
    </source>
</evidence>
<dbReference type="Pfam" id="PF08240">
    <property type="entry name" value="ADH_N"/>
    <property type="match status" value="1"/>
</dbReference>
<dbReference type="InterPro" id="IPR011032">
    <property type="entry name" value="GroES-like_sf"/>
</dbReference>
<dbReference type="SUPFAM" id="SSF50129">
    <property type="entry name" value="GroES-like"/>
    <property type="match status" value="1"/>
</dbReference>
<keyword evidence="6" id="KW-1185">Reference proteome</keyword>
<sequence length="348" mass="37143">MANLAALLTAVNTPLEIQEVEKWTPDPTEILVKNEVIAFNPIEWKLAKLGIYPLHFPAILGSTIGGTIEAVGSEVKGYEVGDKVVASKKFGQKFGADGNRFGAYQRYVVVGDVMISKLPTGLDPAVPASIMMNLTCVVGLFTGRLGLERPPLNGSKAAKKSEKILIYGGSSSFGTLSIQYLSQAGYSVTTTSSPKNKDFVSKLGAATVIDHTGQSEALSKELIAKGPYDIVVDMISLPNTIPILAGVLAAQDGGNSLYAMQPAFGPETLPKGVTRVFEPWSDPLYEDGNQHLLEWVIKTYLPQGLANGVINPVPVERVAGGLSGVNGALDRMQKGVSGRRLVAYPWER</sequence>
<evidence type="ECO:0000259" key="4">
    <source>
        <dbReference type="Pfam" id="PF08240"/>
    </source>
</evidence>
<dbReference type="InterPro" id="IPR047122">
    <property type="entry name" value="Trans-enoyl_RdTase-like"/>
</dbReference>
<comment type="subunit">
    <text evidence="2">Monomer.</text>
</comment>
<dbReference type="CDD" id="cd08249">
    <property type="entry name" value="enoyl_reductase_like"/>
    <property type="match status" value="1"/>
</dbReference>
<evidence type="ECO:0000313" key="6">
    <source>
        <dbReference type="Proteomes" id="UP000799324"/>
    </source>
</evidence>
<gene>
    <name evidence="5" type="ORF">K491DRAFT_699842</name>
</gene>
<organism evidence="5 6">
    <name type="scientific">Lophiostoma macrostomum CBS 122681</name>
    <dbReference type="NCBI Taxonomy" id="1314788"/>
    <lineage>
        <taxon>Eukaryota</taxon>
        <taxon>Fungi</taxon>
        <taxon>Dikarya</taxon>
        <taxon>Ascomycota</taxon>
        <taxon>Pezizomycotina</taxon>
        <taxon>Dothideomycetes</taxon>
        <taxon>Pleosporomycetidae</taxon>
        <taxon>Pleosporales</taxon>
        <taxon>Lophiostomataceae</taxon>
        <taxon>Lophiostoma</taxon>
    </lineage>
</organism>
<evidence type="ECO:0000313" key="5">
    <source>
        <dbReference type="EMBL" id="KAF2647092.1"/>
    </source>
</evidence>
<keyword evidence="3" id="KW-0560">Oxidoreductase</keyword>
<dbReference type="PANTHER" id="PTHR45348">
    <property type="entry name" value="HYPOTHETICAL OXIDOREDUCTASE (EUROFUNG)"/>
    <property type="match status" value="1"/>
</dbReference>
<dbReference type="InterPro" id="IPR013154">
    <property type="entry name" value="ADH-like_N"/>
</dbReference>
<dbReference type="OrthoDB" id="3509362at2759"/>
<dbReference type="GO" id="GO:0016651">
    <property type="term" value="F:oxidoreductase activity, acting on NAD(P)H"/>
    <property type="evidence" value="ECO:0007669"/>
    <property type="project" value="InterPro"/>
</dbReference>
<dbReference type="EMBL" id="MU004692">
    <property type="protein sequence ID" value="KAF2647092.1"/>
    <property type="molecule type" value="Genomic_DNA"/>
</dbReference>
<reference evidence="5" key="1">
    <citation type="journal article" date="2020" name="Stud. Mycol.">
        <title>101 Dothideomycetes genomes: a test case for predicting lifestyles and emergence of pathogens.</title>
        <authorList>
            <person name="Haridas S."/>
            <person name="Albert R."/>
            <person name="Binder M."/>
            <person name="Bloem J."/>
            <person name="Labutti K."/>
            <person name="Salamov A."/>
            <person name="Andreopoulos B."/>
            <person name="Baker S."/>
            <person name="Barry K."/>
            <person name="Bills G."/>
            <person name="Bluhm B."/>
            <person name="Cannon C."/>
            <person name="Castanera R."/>
            <person name="Culley D."/>
            <person name="Daum C."/>
            <person name="Ezra D."/>
            <person name="Gonzalez J."/>
            <person name="Henrissat B."/>
            <person name="Kuo A."/>
            <person name="Liang C."/>
            <person name="Lipzen A."/>
            <person name="Lutzoni F."/>
            <person name="Magnuson J."/>
            <person name="Mondo S."/>
            <person name="Nolan M."/>
            <person name="Ohm R."/>
            <person name="Pangilinan J."/>
            <person name="Park H.-J."/>
            <person name="Ramirez L."/>
            <person name="Alfaro M."/>
            <person name="Sun H."/>
            <person name="Tritt A."/>
            <person name="Yoshinaga Y."/>
            <person name="Zwiers L.-H."/>
            <person name="Turgeon B."/>
            <person name="Goodwin S."/>
            <person name="Spatafora J."/>
            <person name="Crous P."/>
            <person name="Grigoriev I."/>
        </authorList>
    </citation>
    <scope>NUCLEOTIDE SEQUENCE</scope>
    <source>
        <strain evidence="5">CBS 122681</strain>
    </source>
</reference>
<name>A0A6A6SI78_9PLEO</name>
<dbReference type="Proteomes" id="UP000799324">
    <property type="component" value="Unassembled WGS sequence"/>
</dbReference>
<dbReference type="Gene3D" id="3.40.50.720">
    <property type="entry name" value="NAD(P)-binding Rossmann-like Domain"/>
    <property type="match status" value="1"/>
</dbReference>
<dbReference type="InterPro" id="IPR036291">
    <property type="entry name" value="NAD(P)-bd_dom_sf"/>
</dbReference>
<dbReference type="SUPFAM" id="SSF51735">
    <property type="entry name" value="NAD(P)-binding Rossmann-fold domains"/>
    <property type="match status" value="1"/>
</dbReference>
<proteinExistence type="inferred from homology"/>
<dbReference type="Gene3D" id="3.90.180.10">
    <property type="entry name" value="Medium-chain alcohol dehydrogenases, catalytic domain"/>
    <property type="match status" value="1"/>
</dbReference>
<dbReference type="AlphaFoldDB" id="A0A6A6SI78"/>
<evidence type="ECO:0000256" key="2">
    <source>
        <dbReference type="ARBA" id="ARBA00011245"/>
    </source>
</evidence>